<dbReference type="AlphaFoldDB" id="A0A0E9QRP1"/>
<feature type="transmembrane region" description="Helical" evidence="1">
    <location>
        <begin position="7"/>
        <end position="24"/>
    </location>
</feature>
<organism evidence="2">
    <name type="scientific">Anguilla anguilla</name>
    <name type="common">European freshwater eel</name>
    <name type="synonym">Muraena anguilla</name>
    <dbReference type="NCBI Taxonomy" id="7936"/>
    <lineage>
        <taxon>Eukaryota</taxon>
        <taxon>Metazoa</taxon>
        <taxon>Chordata</taxon>
        <taxon>Craniata</taxon>
        <taxon>Vertebrata</taxon>
        <taxon>Euteleostomi</taxon>
        <taxon>Actinopterygii</taxon>
        <taxon>Neopterygii</taxon>
        <taxon>Teleostei</taxon>
        <taxon>Anguilliformes</taxon>
        <taxon>Anguillidae</taxon>
        <taxon>Anguilla</taxon>
    </lineage>
</organism>
<evidence type="ECO:0000256" key="1">
    <source>
        <dbReference type="SAM" id="Phobius"/>
    </source>
</evidence>
<reference evidence="2" key="1">
    <citation type="submission" date="2014-11" db="EMBL/GenBank/DDBJ databases">
        <authorList>
            <person name="Amaro Gonzalez C."/>
        </authorList>
    </citation>
    <scope>NUCLEOTIDE SEQUENCE</scope>
</reference>
<evidence type="ECO:0000313" key="2">
    <source>
        <dbReference type="EMBL" id="JAH19631.1"/>
    </source>
</evidence>
<reference evidence="2" key="2">
    <citation type="journal article" date="2015" name="Fish Shellfish Immunol.">
        <title>Early steps in the European eel (Anguilla anguilla)-Vibrio vulnificus interaction in the gills: Role of the RtxA13 toxin.</title>
        <authorList>
            <person name="Callol A."/>
            <person name="Pajuelo D."/>
            <person name="Ebbesson L."/>
            <person name="Teles M."/>
            <person name="MacKenzie S."/>
            <person name="Amaro C."/>
        </authorList>
    </citation>
    <scope>NUCLEOTIDE SEQUENCE</scope>
</reference>
<sequence>MNTLQVCLGIICFVLEFFVTYQIVSLDGQASTLSQIRSLLTHL</sequence>
<accession>A0A0E9QRP1</accession>
<keyword evidence="1" id="KW-1133">Transmembrane helix</keyword>
<protein>
    <submittedName>
        <fullName evidence="2">Uncharacterized protein</fullName>
    </submittedName>
</protein>
<proteinExistence type="predicted"/>
<dbReference type="EMBL" id="GBXM01088946">
    <property type="protein sequence ID" value="JAH19631.1"/>
    <property type="molecule type" value="Transcribed_RNA"/>
</dbReference>
<keyword evidence="1" id="KW-0812">Transmembrane</keyword>
<name>A0A0E9QRP1_ANGAN</name>
<keyword evidence="1" id="KW-0472">Membrane</keyword>